<dbReference type="Proteomes" id="UP001501725">
    <property type="component" value="Unassembled WGS sequence"/>
</dbReference>
<dbReference type="PANTHER" id="PTHR31270">
    <property type="entry name" value="GLUTAMINYL-PEPTIDE CYCLOTRANSFERASE"/>
    <property type="match status" value="1"/>
</dbReference>
<sequence length="268" mass="29726">MRRSFSWLAVLPLLLAACASNDNGGDTGGGETQAPPAIPAISYTLKRAYPHDTASFTEGLSFYNGQLWEGTGQEGRSYLLQTDLQTGTPVRKVKIDSTLFGEGVYVFRDTVYQLTWRNKKALLYDAKSLKLLQTLDYPREGWGLTSNGTELIASDGSSNLYFLEPGTLRLLRTQGVTENGTPLPMLNELEYINGFIWANVWQTNDIVKIDAASGQVVGRMNLDSVAQLAKSKNPTANEMNGIVYHPETKKFYVTGKNWPELYEIEVPL</sequence>
<evidence type="ECO:0000313" key="2">
    <source>
        <dbReference type="EMBL" id="GAA4331739.1"/>
    </source>
</evidence>
<feature type="signal peptide" evidence="1">
    <location>
        <begin position="1"/>
        <end position="24"/>
    </location>
</feature>
<keyword evidence="3" id="KW-1185">Reference proteome</keyword>
<organism evidence="2 3">
    <name type="scientific">Flaviaesturariibacter amylovorans</name>
    <dbReference type="NCBI Taxonomy" id="1084520"/>
    <lineage>
        <taxon>Bacteria</taxon>
        <taxon>Pseudomonadati</taxon>
        <taxon>Bacteroidota</taxon>
        <taxon>Chitinophagia</taxon>
        <taxon>Chitinophagales</taxon>
        <taxon>Chitinophagaceae</taxon>
        <taxon>Flaviaestuariibacter</taxon>
    </lineage>
</organism>
<name>A0ABP8GYJ9_9BACT</name>
<dbReference type="RefSeq" id="WP_345255950.1">
    <property type="nucleotide sequence ID" value="NZ_BAABGY010000007.1"/>
</dbReference>
<evidence type="ECO:0000313" key="3">
    <source>
        <dbReference type="Proteomes" id="UP001501725"/>
    </source>
</evidence>
<dbReference type="InterPro" id="IPR007788">
    <property type="entry name" value="QCT"/>
</dbReference>
<proteinExistence type="predicted"/>
<dbReference type="Gene3D" id="2.130.10.10">
    <property type="entry name" value="YVTN repeat-like/Quinoprotein amine dehydrogenase"/>
    <property type="match status" value="1"/>
</dbReference>
<comment type="caution">
    <text evidence="2">The sequence shown here is derived from an EMBL/GenBank/DDBJ whole genome shotgun (WGS) entry which is preliminary data.</text>
</comment>
<dbReference type="PROSITE" id="PS51257">
    <property type="entry name" value="PROKAR_LIPOPROTEIN"/>
    <property type="match status" value="1"/>
</dbReference>
<dbReference type="PANTHER" id="PTHR31270:SF1">
    <property type="entry name" value="GLUTAMINYL-PEPTIDE CYCLOTRANSFERASE"/>
    <property type="match status" value="1"/>
</dbReference>
<feature type="chain" id="PRO_5045042484" evidence="1">
    <location>
        <begin position="25"/>
        <end position="268"/>
    </location>
</feature>
<keyword evidence="1" id="KW-0732">Signal</keyword>
<dbReference type="SUPFAM" id="SSF50969">
    <property type="entry name" value="YVTN repeat-like/Quinoprotein amine dehydrogenase"/>
    <property type="match status" value="1"/>
</dbReference>
<accession>A0ABP8GYJ9</accession>
<dbReference type="Pfam" id="PF05096">
    <property type="entry name" value="Glu_cyclase_2"/>
    <property type="match status" value="1"/>
</dbReference>
<dbReference type="InterPro" id="IPR015943">
    <property type="entry name" value="WD40/YVTN_repeat-like_dom_sf"/>
</dbReference>
<protein>
    <submittedName>
        <fullName evidence="2">Glutaminyl-peptide cyclotransferase</fullName>
    </submittedName>
</protein>
<gene>
    <name evidence="2" type="ORF">GCM10023184_23850</name>
</gene>
<dbReference type="EMBL" id="BAABGY010000007">
    <property type="protein sequence ID" value="GAA4331739.1"/>
    <property type="molecule type" value="Genomic_DNA"/>
</dbReference>
<dbReference type="InterPro" id="IPR011044">
    <property type="entry name" value="Quino_amine_DH_bsu"/>
</dbReference>
<evidence type="ECO:0000256" key="1">
    <source>
        <dbReference type="SAM" id="SignalP"/>
    </source>
</evidence>
<reference evidence="3" key="1">
    <citation type="journal article" date="2019" name="Int. J. Syst. Evol. Microbiol.">
        <title>The Global Catalogue of Microorganisms (GCM) 10K type strain sequencing project: providing services to taxonomists for standard genome sequencing and annotation.</title>
        <authorList>
            <consortium name="The Broad Institute Genomics Platform"/>
            <consortium name="The Broad Institute Genome Sequencing Center for Infectious Disease"/>
            <person name="Wu L."/>
            <person name="Ma J."/>
        </authorList>
    </citation>
    <scope>NUCLEOTIDE SEQUENCE [LARGE SCALE GENOMIC DNA]</scope>
    <source>
        <strain evidence="3">JCM 17919</strain>
    </source>
</reference>